<dbReference type="Proteomes" id="UP000008694">
    <property type="component" value="Unassembled WGS sequence"/>
</dbReference>
<evidence type="ECO:0000259" key="1">
    <source>
        <dbReference type="Pfam" id="PF03476"/>
    </source>
</evidence>
<dbReference type="Gene3D" id="2.120.10.80">
    <property type="entry name" value="Kelch-type beta propeller"/>
    <property type="match status" value="1"/>
</dbReference>
<dbReference type="SUPFAM" id="SSF117281">
    <property type="entry name" value="Kelch motif"/>
    <property type="match status" value="1"/>
</dbReference>
<evidence type="ECO:0000313" key="3">
    <source>
        <dbReference type="EMBL" id="EFH50978.1"/>
    </source>
</evidence>
<dbReference type="InterPro" id="IPR015915">
    <property type="entry name" value="Kelch-typ_b-propeller"/>
</dbReference>
<dbReference type="eggNOG" id="KOG2362">
    <property type="taxonomic scope" value="Eukaryota"/>
</dbReference>
<dbReference type="InterPro" id="IPR057499">
    <property type="entry name" value="Kelch_FKB95"/>
</dbReference>
<dbReference type="SMART" id="SM00612">
    <property type="entry name" value="Kelch"/>
    <property type="match status" value="1"/>
</dbReference>
<dbReference type="PANTHER" id="PTHR24414:SF115">
    <property type="entry name" value="F-BOX DOMAIN-CONTAINING PROTEIN"/>
    <property type="match status" value="1"/>
</dbReference>
<gene>
    <name evidence="3" type="ORF">ARALYDRAFT_911537</name>
</gene>
<dbReference type="Pfam" id="PF25210">
    <property type="entry name" value="Kelch_FKB95"/>
    <property type="match status" value="1"/>
</dbReference>
<dbReference type="Gramene" id="scaffold_603594.1">
    <property type="protein sequence ID" value="scaffold_603594.1"/>
    <property type="gene ID" value="scaffold_603594.1"/>
</dbReference>
<evidence type="ECO:0000259" key="2">
    <source>
        <dbReference type="Pfam" id="PF25210"/>
    </source>
</evidence>
<evidence type="ECO:0000313" key="4">
    <source>
        <dbReference type="Proteomes" id="UP000008694"/>
    </source>
</evidence>
<organism evidence="4">
    <name type="scientific">Arabidopsis lyrata subsp. lyrata</name>
    <name type="common">Lyre-leaved rock-cress</name>
    <dbReference type="NCBI Taxonomy" id="81972"/>
    <lineage>
        <taxon>Eukaryota</taxon>
        <taxon>Viridiplantae</taxon>
        <taxon>Streptophyta</taxon>
        <taxon>Embryophyta</taxon>
        <taxon>Tracheophyta</taxon>
        <taxon>Spermatophyta</taxon>
        <taxon>Magnoliopsida</taxon>
        <taxon>eudicotyledons</taxon>
        <taxon>Gunneridae</taxon>
        <taxon>Pentapetalae</taxon>
        <taxon>rosids</taxon>
        <taxon>malvids</taxon>
        <taxon>Brassicales</taxon>
        <taxon>Brassicaceae</taxon>
        <taxon>Camelineae</taxon>
        <taxon>Arabidopsis</taxon>
    </lineage>
</organism>
<accession>D7M091</accession>
<protein>
    <submittedName>
        <fullName evidence="3">Uncharacterized protein</fullName>
    </submittedName>
</protein>
<dbReference type="PANTHER" id="PTHR24414">
    <property type="entry name" value="F-BOX/KELCH-REPEAT PROTEIN SKIP4"/>
    <property type="match status" value="1"/>
</dbReference>
<dbReference type="HOGENOM" id="CLU_032521_1_0_1"/>
<dbReference type="eggNOG" id="KOG1072">
    <property type="taxonomic scope" value="Eukaryota"/>
</dbReference>
<dbReference type="InterPro" id="IPR005303">
    <property type="entry name" value="MOCOS_middle"/>
</dbReference>
<name>D7M091_ARALL</name>
<dbReference type="InterPro" id="IPR006652">
    <property type="entry name" value="Kelch_1"/>
</dbReference>
<keyword evidence="4" id="KW-1185">Reference proteome</keyword>
<proteinExistence type="predicted"/>
<dbReference type="SUPFAM" id="SSF141673">
    <property type="entry name" value="MOSC N-terminal domain-like"/>
    <property type="match status" value="1"/>
</dbReference>
<feature type="domain" description="Molybdenum cofactor sulfurase middle" evidence="1">
    <location>
        <begin position="365"/>
        <end position="414"/>
    </location>
</feature>
<dbReference type="EMBL" id="GL348718">
    <property type="protein sequence ID" value="EFH50978.1"/>
    <property type="molecule type" value="Genomic_DNA"/>
</dbReference>
<dbReference type="Pfam" id="PF03476">
    <property type="entry name" value="MOSC_N"/>
    <property type="match status" value="1"/>
</dbReference>
<reference evidence="4" key="1">
    <citation type="journal article" date="2011" name="Nat. Genet.">
        <title>The Arabidopsis lyrata genome sequence and the basis of rapid genome size change.</title>
        <authorList>
            <person name="Hu T.T."/>
            <person name="Pattyn P."/>
            <person name="Bakker E.G."/>
            <person name="Cao J."/>
            <person name="Cheng J.-F."/>
            <person name="Clark R.M."/>
            <person name="Fahlgren N."/>
            <person name="Fawcett J.A."/>
            <person name="Grimwood J."/>
            <person name="Gundlach H."/>
            <person name="Haberer G."/>
            <person name="Hollister J.D."/>
            <person name="Ossowski S."/>
            <person name="Ottilar R.P."/>
            <person name="Salamov A.A."/>
            <person name="Schneeberger K."/>
            <person name="Spannagl M."/>
            <person name="Wang X."/>
            <person name="Yang L."/>
            <person name="Nasrallah M.E."/>
            <person name="Bergelson J."/>
            <person name="Carrington J.C."/>
            <person name="Gaut B.S."/>
            <person name="Schmutz J."/>
            <person name="Mayer K.F.X."/>
            <person name="Van de Peer Y."/>
            <person name="Grigoriev I.V."/>
            <person name="Nordborg M."/>
            <person name="Weigel D."/>
            <person name="Guo Y.-L."/>
        </authorList>
    </citation>
    <scope>NUCLEOTIDE SEQUENCE [LARGE SCALE GENOMIC DNA]</scope>
    <source>
        <strain evidence="4">cv. MN47</strain>
    </source>
</reference>
<dbReference type="InterPro" id="IPR050354">
    <property type="entry name" value="F-box/kelch-repeat_ARATH"/>
</dbReference>
<feature type="domain" description="FKB95-like N-terminal Kelch" evidence="2">
    <location>
        <begin position="99"/>
        <end position="349"/>
    </location>
</feature>
<dbReference type="AlphaFoldDB" id="D7M091"/>
<sequence>MKGRFEIRGCSELELTRKVCGLLWLPDAVAMSCLAQLSRLDLAAVAIASKEHRNLVASHALGHLRWRMGCTEPSLYVYLHMFPDPSPQWFILHPVQRRLKRVFSRLYPAPEAGSCIVARHWGIYVIGGLVNGKPTSEVTFFDCVKHTVNRFPPMKMARSGASASMANGKIHVFGGCWDVADSSNWAEVFDIETKTWDFLFVFTPKMPLNIQWSVVTDKKEVYVVDEDGDNLSLSPGKCVFVATGKTDSEPQYRTDWCCFGSSFFFCGDTRGRILWCLPDDLDWKQVKGLEELSGYDICKLCCNSAWRIFIFWKAPLTLELWCAEISLLKDARPEECELWGKIEWSGAVLSHSCISPFLAAVSSGVRAPGMDALKVSLAKPDKIAHGVSVWEWSGSALDEGDEASQWFTDFFGKPCRLLIQTRPVDPNYAPGHIAMFSDMYPFLLYITGQPKRIIQI</sequence>